<name>A0AAV4G743_9GAST</name>
<dbReference type="PANTHER" id="PTHR39297:SF1">
    <property type="entry name" value="CUB DOMAIN-CONTAINING PROTEIN"/>
    <property type="match status" value="1"/>
</dbReference>
<evidence type="ECO:0000313" key="2">
    <source>
        <dbReference type="EMBL" id="GFR81114.1"/>
    </source>
</evidence>
<dbReference type="EMBL" id="BMAT01008251">
    <property type="protein sequence ID" value="GFR81114.1"/>
    <property type="molecule type" value="Genomic_DNA"/>
</dbReference>
<dbReference type="PANTHER" id="PTHR39297">
    <property type="entry name" value="CUB DOMAIN-CONTAINING PROTEIN"/>
    <property type="match status" value="1"/>
</dbReference>
<gene>
    <name evidence="2" type="ORF">ElyMa_004061400</name>
</gene>
<proteinExistence type="predicted"/>
<feature type="signal peptide" evidence="1">
    <location>
        <begin position="1"/>
        <end position="20"/>
    </location>
</feature>
<dbReference type="Proteomes" id="UP000762676">
    <property type="component" value="Unassembled WGS sequence"/>
</dbReference>
<reference evidence="2 3" key="1">
    <citation type="journal article" date="2021" name="Elife">
        <title>Chloroplast acquisition without the gene transfer in kleptoplastic sea slugs, Plakobranchus ocellatus.</title>
        <authorList>
            <person name="Maeda T."/>
            <person name="Takahashi S."/>
            <person name="Yoshida T."/>
            <person name="Shimamura S."/>
            <person name="Takaki Y."/>
            <person name="Nagai Y."/>
            <person name="Toyoda A."/>
            <person name="Suzuki Y."/>
            <person name="Arimoto A."/>
            <person name="Ishii H."/>
            <person name="Satoh N."/>
            <person name="Nishiyama T."/>
            <person name="Hasebe M."/>
            <person name="Maruyama T."/>
            <person name="Minagawa J."/>
            <person name="Obokata J."/>
            <person name="Shigenobu S."/>
        </authorList>
    </citation>
    <scope>NUCLEOTIDE SEQUENCE [LARGE SCALE GENOMIC DNA]</scope>
</reference>
<accession>A0AAV4G743</accession>
<keyword evidence="3" id="KW-1185">Reference proteome</keyword>
<organism evidence="2 3">
    <name type="scientific">Elysia marginata</name>
    <dbReference type="NCBI Taxonomy" id="1093978"/>
    <lineage>
        <taxon>Eukaryota</taxon>
        <taxon>Metazoa</taxon>
        <taxon>Spiralia</taxon>
        <taxon>Lophotrochozoa</taxon>
        <taxon>Mollusca</taxon>
        <taxon>Gastropoda</taxon>
        <taxon>Heterobranchia</taxon>
        <taxon>Euthyneura</taxon>
        <taxon>Panpulmonata</taxon>
        <taxon>Sacoglossa</taxon>
        <taxon>Placobranchoidea</taxon>
        <taxon>Plakobranchidae</taxon>
        <taxon>Elysia</taxon>
    </lineage>
</organism>
<comment type="caution">
    <text evidence="2">The sequence shown here is derived from an EMBL/GenBank/DDBJ whole genome shotgun (WGS) entry which is preliminary data.</text>
</comment>
<evidence type="ECO:0000313" key="3">
    <source>
        <dbReference type="Proteomes" id="UP000762676"/>
    </source>
</evidence>
<keyword evidence="1" id="KW-0732">Signal</keyword>
<evidence type="ECO:0000256" key="1">
    <source>
        <dbReference type="SAM" id="SignalP"/>
    </source>
</evidence>
<dbReference type="AlphaFoldDB" id="A0AAV4G743"/>
<protein>
    <submittedName>
        <fullName evidence="2">Uncharacterized protein</fullName>
    </submittedName>
</protein>
<sequence length="217" mass="24553">MYSSFPVLMLSWTFLSFVFGKCPPDDLSKVIEYVAIPEDQYDRNFSSITDTGTRPLGFDKAIWYTNEREENPCVKITGAEQRRIEIMFETYPSARLCVNTQSTTVGCSDAGTGSFYDCRLASNGTLYLEFFCDQGEEYDVRFWYRVVLGKLPADDPEGYWCDNRDQDQYPASLRQLPSNFPYNPPTTRSPDTGLTALPCSLLVFVLAGLVSLTYTGL</sequence>
<feature type="chain" id="PRO_5043763923" evidence="1">
    <location>
        <begin position="21"/>
        <end position="217"/>
    </location>
</feature>